<gene>
    <name evidence="8" type="primary">Dmoj\GI24704</name>
    <name evidence="8" type="ORF">Dmoj_GI24704</name>
</gene>
<evidence type="ECO:0000256" key="2">
    <source>
        <dbReference type="ARBA" id="ARBA00022692"/>
    </source>
</evidence>
<dbReference type="PANTHER" id="PTHR48021:SF1">
    <property type="entry name" value="GH07001P-RELATED"/>
    <property type="match status" value="1"/>
</dbReference>
<feature type="transmembrane region" description="Helical" evidence="6">
    <location>
        <begin position="304"/>
        <end position="321"/>
    </location>
</feature>
<dbReference type="InterPro" id="IPR005828">
    <property type="entry name" value="MFS_sugar_transport-like"/>
</dbReference>
<feature type="transmembrane region" description="Helical" evidence="6">
    <location>
        <begin position="129"/>
        <end position="146"/>
    </location>
</feature>
<comment type="subcellular location">
    <subcellularLocation>
        <location evidence="1">Membrane</location>
        <topology evidence="1">Multi-pass membrane protein</topology>
    </subcellularLocation>
</comment>
<feature type="transmembrane region" description="Helical" evidence="6">
    <location>
        <begin position="362"/>
        <end position="384"/>
    </location>
</feature>
<dbReference type="AlphaFoldDB" id="B4K6F0"/>
<dbReference type="InterPro" id="IPR050549">
    <property type="entry name" value="MFS_Trehalose_Transporter"/>
</dbReference>
<feature type="transmembrane region" description="Helical" evidence="6">
    <location>
        <begin position="273"/>
        <end position="292"/>
    </location>
</feature>
<feature type="domain" description="Major facilitator superfamily (MFS) profile" evidence="7">
    <location>
        <begin position="32"/>
        <end position="446"/>
    </location>
</feature>
<evidence type="ECO:0000313" key="8">
    <source>
        <dbReference type="EMBL" id="EDW15223.1"/>
    </source>
</evidence>
<dbReference type="PROSITE" id="PS50850">
    <property type="entry name" value="MFS"/>
    <property type="match status" value="1"/>
</dbReference>
<evidence type="ECO:0000256" key="6">
    <source>
        <dbReference type="SAM" id="Phobius"/>
    </source>
</evidence>
<keyword evidence="9" id="KW-1185">Reference proteome</keyword>
<sequence length="472" mass="52977">MESHVSSRSGLPCEPARCIADRWTCHGQQYLAGLISNFGVFCFGATMGWALFADQPSSESARTFIVGKSSRQWTNSLLPLGAACFCMPMGVMMKKHGSKGLMIFQLLPYTCGWLLVIFARNVYMVYVGRYLLGICGAALCVAVPVYNVEISQLKVRGLMGSMFYGAIVYGIVFANILEHFLGEQLVNIIVLSMALLNCSVKILPQSPAFYILHGKLGHARAALHWLHGNEAIDIEVLAAQMIMPTEIEEEHRHKYLCGQKYARLNVPRASVMLLLYQLSGGVIICGFLRDILLPFSSVFYKYEWIVWLAMILGHLICFLLIDRLGRRLILVLSAVFMFLASLYLCTWFQWLMHTKWNFQPLTALFLFIASFSFGMGPVSWILYVELIIEPSRALGCSFAATLGWLTASAMVFVYANNLYLQTVFYLMLLVCFVTLIFVVIFIPETQGLTSLQIQILLSHRSLGDTHSTDSSF</sequence>
<dbReference type="GO" id="GO:0016020">
    <property type="term" value="C:membrane"/>
    <property type="evidence" value="ECO:0007669"/>
    <property type="project" value="UniProtKB-SubCell"/>
</dbReference>
<reference evidence="8 9" key="1">
    <citation type="journal article" date="2007" name="Nature">
        <title>Evolution of genes and genomes on the Drosophila phylogeny.</title>
        <authorList>
            <consortium name="Drosophila 12 Genomes Consortium"/>
            <person name="Clark A.G."/>
            <person name="Eisen M.B."/>
            <person name="Smith D.R."/>
            <person name="Bergman C.M."/>
            <person name="Oliver B."/>
            <person name="Markow T.A."/>
            <person name="Kaufman T.C."/>
            <person name="Kellis M."/>
            <person name="Gelbart W."/>
            <person name="Iyer V.N."/>
            <person name="Pollard D.A."/>
            <person name="Sackton T.B."/>
            <person name="Larracuente A.M."/>
            <person name="Singh N.D."/>
            <person name="Abad J.P."/>
            <person name="Abt D.N."/>
            <person name="Adryan B."/>
            <person name="Aguade M."/>
            <person name="Akashi H."/>
            <person name="Anderson W.W."/>
            <person name="Aquadro C.F."/>
            <person name="Ardell D.H."/>
            <person name="Arguello R."/>
            <person name="Artieri C.G."/>
            <person name="Barbash D.A."/>
            <person name="Barker D."/>
            <person name="Barsanti P."/>
            <person name="Batterham P."/>
            <person name="Batzoglou S."/>
            <person name="Begun D."/>
            <person name="Bhutkar A."/>
            <person name="Blanco E."/>
            <person name="Bosak S.A."/>
            <person name="Bradley R.K."/>
            <person name="Brand A.D."/>
            <person name="Brent M.R."/>
            <person name="Brooks A.N."/>
            <person name="Brown R.H."/>
            <person name="Butlin R.K."/>
            <person name="Caggese C."/>
            <person name="Calvi B.R."/>
            <person name="Bernardo de Carvalho A."/>
            <person name="Caspi A."/>
            <person name="Castrezana S."/>
            <person name="Celniker S.E."/>
            <person name="Chang J.L."/>
            <person name="Chapple C."/>
            <person name="Chatterji S."/>
            <person name="Chinwalla A."/>
            <person name="Civetta A."/>
            <person name="Clifton S.W."/>
            <person name="Comeron J.M."/>
            <person name="Costello J.C."/>
            <person name="Coyne J.A."/>
            <person name="Daub J."/>
            <person name="David R.G."/>
            <person name="Delcher A.L."/>
            <person name="Delehaunty K."/>
            <person name="Do C.B."/>
            <person name="Ebling H."/>
            <person name="Edwards K."/>
            <person name="Eickbush T."/>
            <person name="Evans J.D."/>
            <person name="Filipski A."/>
            <person name="Findeiss S."/>
            <person name="Freyhult E."/>
            <person name="Fulton L."/>
            <person name="Fulton R."/>
            <person name="Garcia A.C."/>
            <person name="Gardiner A."/>
            <person name="Garfield D.A."/>
            <person name="Garvin B.E."/>
            <person name="Gibson G."/>
            <person name="Gilbert D."/>
            <person name="Gnerre S."/>
            <person name="Godfrey J."/>
            <person name="Good R."/>
            <person name="Gotea V."/>
            <person name="Gravely B."/>
            <person name="Greenberg A.J."/>
            <person name="Griffiths-Jones S."/>
            <person name="Gross S."/>
            <person name="Guigo R."/>
            <person name="Gustafson E.A."/>
            <person name="Haerty W."/>
            <person name="Hahn M.W."/>
            <person name="Halligan D.L."/>
            <person name="Halpern A.L."/>
            <person name="Halter G.M."/>
            <person name="Han M.V."/>
            <person name="Heger A."/>
            <person name="Hillier L."/>
            <person name="Hinrichs A.S."/>
            <person name="Holmes I."/>
            <person name="Hoskins R.A."/>
            <person name="Hubisz M.J."/>
            <person name="Hultmark D."/>
            <person name="Huntley M.A."/>
            <person name="Jaffe D.B."/>
            <person name="Jagadeeshan S."/>
            <person name="Jeck W.R."/>
            <person name="Johnson J."/>
            <person name="Jones C.D."/>
            <person name="Jordan W.C."/>
            <person name="Karpen G.H."/>
            <person name="Kataoka E."/>
            <person name="Keightley P.D."/>
            <person name="Kheradpour P."/>
            <person name="Kirkness E.F."/>
            <person name="Koerich L.B."/>
            <person name="Kristiansen K."/>
            <person name="Kudrna D."/>
            <person name="Kulathinal R.J."/>
            <person name="Kumar S."/>
            <person name="Kwok R."/>
            <person name="Lander E."/>
            <person name="Langley C.H."/>
            <person name="Lapoint R."/>
            <person name="Lazzaro B.P."/>
            <person name="Lee S.J."/>
            <person name="Levesque L."/>
            <person name="Li R."/>
            <person name="Lin C.F."/>
            <person name="Lin M.F."/>
            <person name="Lindblad-Toh K."/>
            <person name="Llopart A."/>
            <person name="Long M."/>
            <person name="Low L."/>
            <person name="Lozovsky E."/>
            <person name="Lu J."/>
            <person name="Luo M."/>
            <person name="Machado C.A."/>
            <person name="Makalowski W."/>
            <person name="Marzo M."/>
            <person name="Matsuda M."/>
            <person name="Matzkin L."/>
            <person name="McAllister B."/>
            <person name="McBride C.S."/>
            <person name="McKernan B."/>
            <person name="McKernan K."/>
            <person name="Mendez-Lago M."/>
            <person name="Minx P."/>
            <person name="Mollenhauer M.U."/>
            <person name="Montooth K."/>
            <person name="Mount S.M."/>
            <person name="Mu X."/>
            <person name="Myers E."/>
            <person name="Negre B."/>
            <person name="Newfeld S."/>
            <person name="Nielsen R."/>
            <person name="Noor M.A."/>
            <person name="O'Grady P."/>
            <person name="Pachter L."/>
            <person name="Papaceit M."/>
            <person name="Parisi M.J."/>
            <person name="Parisi M."/>
            <person name="Parts L."/>
            <person name="Pedersen J.S."/>
            <person name="Pesole G."/>
            <person name="Phillippy A.M."/>
            <person name="Ponting C.P."/>
            <person name="Pop M."/>
            <person name="Porcelli D."/>
            <person name="Powell J.R."/>
            <person name="Prohaska S."/>
            <person name="Pruitt K."/>
            <person name="Puig M."/>
            <person name="Quesneville H."/>
            <person name="Ram K.R."/>
            <person name="Rand D."/>
            <person name="Rasmussen M.D."/>
            <person name="Reed L.K."/>
            <person name="Reenan R."/>
            <person name="Reily A."/>
            <person name="Remington K.A."/>
            <person name="Rieger T.T."/>
            <person name="Ritchie M.G."/>
            <person name="Robin C."/>
            <person name="Rogers Y.H."/>
            <person name="Rohde C."/>
            <person name="Rozas J."/>
            <person name="Rubenfield M.J."/>
            <person name="Ruiz A."/>
            <person name="Russo S."/>
            <person name="Salzberg S.L."/>
            <person name="Sanchez-Gracia A."/>
            <person name="Saranga D.J."/>
            <person name="Sato H."/>
            <person name="Schaeffer S.W."/>
            <person name="Schatz M.C."/>
            <person name="Schlenke T."/>
            <person name="Schwartz R."/>
            <person name="Segarra C."/>
            <person name="Singh R.S."/>
            <person name="Sirot L."/>
            <person name="Sirota M."/>
            <person name="Sisneros N.B."/>
            <person name="Smith C.D."/>
            <person name="Smith T.F."/>
            <person name="Spieth J."/>
            <person name="Stage D.E."/>
            <person name="Stark A."/>
            <person name="Stephan W."/>
            <person name="Strausberg R.L."/>
            <person name="Strempel S."/>
            <person name="Sturgill D."/>
            <person name="Sutton G."/>
            <person name="Sutton G.G."/>
            <person name="Tao W."/>
            <person name="Teichmann S."/>
            <person name="Tobari Y.N."/>
            <person name="Tomimura Y."/>
            <person name="Tsolas J.M."/>
            <person name="Valente V.L."/>
            <person name="Venter E."/>
            <person name="Venter J.C."/>
            <person name="Vicario S."/>
            <person name="Vieira F.G."/>
            <person name="Vilella A.J."/>
            <person name="Villasante A."/>
            <person name="Walenz B."/>
            <person name="Wang J."/>
            <person name="Wasserman M."/>
            <person name="Watts T."/>
            <person name="Wilson D."/>
            <person name="Wilson R.K."/>
            <person name="Wing R.A."/>
            <person name="Wolfner M.F."/>
            <person name="Wong A."/>
            <person name="Wong G.K."/>
            <person name="Wu C.I."/>
            <person name="Wu G."/>
            <person name="Yamamoto D."/>
            <person name="Yang H.P."/>
            <person name="Yang S.P."/>
            <person name="Yorke J.A."/>
            <person name="Yoshida K."/>
            <person name="Zdobnov E."/>
            <person name="Zhang P."/>
            <person name="Zhang Y."/>
            <person name="Zimin A.V."/>
            <person name="Baldwin J."/>
            <person name="Abdouelleil A."/>
            <person name="Abdulkadir J."/>
            <person name="Abebe A."/>
            <person name="Abera B."/>
            <person name="Abreu J."/>
            <person name="Acer S.C."/>
            <person name="Aftuck L."/>
            <person name="Alexander A."/>
            <person name="An P."/>
            <person name="Anderson E."/>
            <person name="Anderson S."/>
            <person name="Arachi H."/>
            <person name="Azer M."/>
            <person name="Bachantsang P."/>
            <person name="Barry A."/>
            <person name="Bayul T."/>
            <person name="Berlin A."/>
            <person name="Bessette D."/>
            <person name="Bloom T."/>
            <person name="Blye J."/>
            <person name="Boguslavskiy L."/>
            <person name="Bonnet C."/>
            <person name="Boukhgalter B."/>
            <person name="Bourzgui I."/>
            <person name="Brown A."/>
            <person name="Cahill P."/>
            <person name="Channer S."/>
            <person name="Cheshatsang Y."/>
            <person name="Chuda L."/>
            <person name="Citroen M."/>
            <person name="Collymore A."/>
            <person name="Cooke P."/>
            <person name="Costello M."/>
            <person name="D'Aco K."/>
            <person name="Daza R."/>
            <person name="De Haan G."/>
            <person name="DeGray S."/>
            <person name="DeMaso C."/>
            <person name="Dhargay N."/>
            <person name="Dooley K."/>
            <person name="Dooley E."/>
            <person name="Doricent M."/>
            <person name="Dorje P."/>
            <person name="Dorjee K."/>
            <person name="Dupes A."/>
            <person name="Elong R."/>
            <person name="Falk J."/>
            <person name="Farina A."/>
            <person name="Faro S."/>
            <person name="Ferguson D."/>
            <person name="Fisher S."/>
            <person name="Foley C.D."/>
            <person name="Franke A."/>
            <person name="Friedrich D."/>
            <person name="Gadbois L."/>
            <person name="Gearin G."/>
            <person name="Gearin C.R."/>
            <person name="Giannoukos G."/>
            <person name="Goode T."/>
            <person name="Graham J."/>
            <person name="Grandbois E."/>
            <person name="Grewal S."/>
            <person name="Gyaltsen K."/>
            <person name="Hafez N."/>
            <person name="Hagos B."/>
            <person name="Hall J."/>
            <person name="Henson C."/>
            <person name="Hollinger A."/>
            <person name="Honan T."/>
            <person name="Huard M.D."/>
            <person name="Hughes L."/>
            <person name="Hurhula B."/>
            <person name="Husby M.E."/>
            <person name="Kamat A."/>
            <person name="Kanga B."/>
            <person name="Kashin S."/>
            <person name="Khazanovich D."/>
            <person name="Kisner P."/>
            <person name="Lance K."/>
            <person name="Lara M."/>
            <person name="Lee W."/>
            <person name="Lennon N."/>
            <person name="Letendre F."/>
            <person name="LeVine R."/>
            <person name="Lipovsky A."/>
            <person name="Liu X."/>
            <person name="Liu J."/>
            <person name="Liu S."/>
            <person name="Lokyitsang T."/>
            <person name="Lokyitsang Y."/>
            <person name="Lubonja R."/>
            <person name="Lui A."/>
            <person name="MacDonald P."/>
            <person name="Magnisalis V."/>
            <person name="Maru K."/>
            <person name="Matthews C."/>
            <person name="McCusker W."/>
            <person name="McDonough S."/>
            <person name="Mehta T."/>
            <person name="Meldrim J."/>
            <person name="Meneus L."/>
            <person name="Mihai O."/>
            <person name="Mihalev A."/>
            <person name="Mihova T."/>
            <person name="Mittelman R."/>
            <person name="Mlenga V."/>
            <person name="Montmayeur A."/>
            <person name="Mulrain L."/>
            <person name="Navidi A."/>
            <person name="Naylor J."/>
            <person name="Negash T."/>
            <person name="Nguyen T."/>
            <person name="Nguyen N."/>
            <person name="Nicol R."/>
            <person name="Norbu C."/>
            <person name="Norbu N."/>
            <person name="Novod N."/>
            <person name="O'Neill B."/>
            <person name="Osman S."/>
            <person name="Markiewicz E."/>
            <person name="Oyono O.L."/>
            <person name="Patti C."/>
            <person name="Phunkhang P."/>
            <person name="Pierre F."/>
            <person name="Priest M."/>
            <person name="Raghuraman S."/>
            <person name="Rege F."/>
            <person name="Reyes R."/>
            <person name="Rise C."/>
            <person name="Rogov P."/>
            <person name="Ross K."/>
            <person name="Ryan E."/>
            <person name="Settipalli S."/>
            <person name="Shea T."/>
            <person name="Sherpa N."/>
            <person name="Shi L."/>
            <person name="Shih D."/>
            <person name="Sparrow T."/>
            <person name="Spaulding J."/>
            <person name="Stalker J."/>
            <person name="Stange-Thomann N."/>
            <person name="Stavropoulos S."/>
            <person name="Stone C."/>
            <person name="Strader C."/>
            <person name="Tesfaye S."/>
            <person name="Thomson T."/>
            <person name="Thoulutsang Y."/>
            <person name="Thoulutsang D."/>
            <person name="Topham K."/>
            <person name="Topping I."/>
            <person name="Tsamla T."/>
            <person name="Vassiliev H."/>
            <person name="Vo A."/>
            <person name="Wangchuk T."/>
            <person name="Wangdi T."/>
            <person name="Weiand M."/>
            <person name="Wilkinson J."/>
            <person name="Wilson A."/>
            <person name="Yadav S."/>
            <person name="Young G."/>
            <person name="Yu Q."/>
            <person name="Zembek L."/>
            <person name="Zhong D."/>
            <person name="Zimmer A."/>
            <person name="Zwirko Z."/>
            <person name="Jaffe D.B."/>
            <person name="Alvarez P."/>
            <person name="Brockman W."/>
            <person name="Butler J."/>
            <person name="Chin C."/>
            <person name="Gnerre S."/>
            <person name="Grabherr M."/>
            <person name="Kleber M."/>
            <person name="Mauceli E."/>
            <person name="MacCallum I."/>
        </authorList>
    </citation>
    <scope>NUCLEOTIDE SEQUENCE [LARGE SCALE GENOMIC DNA]</scope>
    <source>
        <strain evidence="9">Tucson 15081-1352.22</strain>
    </source>
</reference>
<evidence type="ECO:0000259" key="7">
    <source>
        <dbReference type="PROSITE" id="PS50850"/>
    </source>
</evidence>
<dbReference type="OrthoDB" id="4142200at2759"/>
<dbReference type="FunCoup" id="B4K6F0">
    <property type="interactions" value="18"/>
</dbReference>
<proteinExistence type="predicted"/>
<dbReference type="SUPFAM" id="SSF103473">
    <property type="entry name" value="MFS general substrate transporter"/>
    <property type="match status" value="1"/>
</dbReference>
<dbReference type="HOGENOM" id="CLU_001265_30_5_1"/>
<keyword evidence="5" id="KW-0325">Glycoprotein</keyword>
<dbReference type="EMBL" id="CH933806">
    <property type="protein sequence ID" value="EDW15223.1"/>
    <property type="molecule type" value="Genomic_DNA"/>
</dbReference>
<accession>B4K6F0</accession>
<organism evidence="8 9">
    <name type="scientific">Drosophila mojavensis</name>
    <name type="common">Fruit fly</name>
    <dbReference type="NCBI Taxonomy" id="7230"/>
    <lineage>
        <taxon>Eukaryota</taxon>
        <taxon>Metazoa</taxon>
        <taxon>Ecdysozoa</taxon>
        <taxon>Arthropoda</taxon>
        <taxon>Hexapoda</taxon>
        <taxon>Insecta</taxon>
        <taxon>Pterygota</taxon>
        <taxon>Neoptera</taxon>
        <taxon>Endopterygota</taxon>
        <taxon>Diptera</taxon>
        <taxon>Brachycera</taxon>
        <taxon>Muscomorpha</taxon>
        <taxon>Ephydroidea</taxon>
        <taxon>Drosophilidae</taxon>
        <taxon>Drosophila</taxon>
    </lineage>
</organism>
<dbReference type="PhylomeDB" id="B4K6F0"/>
<dbReference type="PRINTS" id="PR00171">
    <property type="entry name" value="SUGRTRNSPORT"/>
</dbReference>
<dbReference type="Proteomes" id="UP000009192">
    <property type="component" value="Unassembled WGS sequence"/>
</dbReference>
<dbReference type="OMA" id="VCNFIPF"/>
<feature type="transmembrane region" description="Helical" evidence="6">
    <location>
        <begin position="158"/>
        <end position="178"/>
    </location>
</feature>
<keyword evidence="2 6" id="KW-0812">Transmembrane</keyword>
<protein>
    <recommendedName>
        <fullName evidence="7">Major facilitator superfamily (MFS) profile domain-containing protein</fullName>
    </recommendedName>
</protein>
<dbReference type="GO" id="GO:0022857">
    <property type="term" value="F:transmembrane transporter activity"/>
    <property type="evidence" value="ECO:0007669"/>
    <property type="project" value="InterPro"/>
</dbReference>
<name>B4K6F0_DROMO</name>
<feature type="transmembrane region" description="Helical" evidence="6">
    <location>
        <begin position="396"/>
        <end position="416"/>
    </location>
</feature>
<feature type="transmembrane region" description="Helical" evidence="6">
    <location>
        <begin position="30"/>
        <end position="52"/>
    </location>
</feature>
<keyword evidence="4 6" id="KW-0472">Membrane</keyword>
<dbReference type="InterPro" id="IPR003663">
    <property type="entry name" value="Sugar/inositol_transpt"/>
</dbReference>
<dbReference type="KEGG" id="dmo:Dmoj_GI24704"/>
<dbReference type="eggNOG" id="KOG0254">
    <property type="taxonomic scope" value="Eukaryota"/>
</dbReference>
<feature type="transmembrane region" description="Helical" evidence="6">
    <location>
        <begin position="72"/>
        <end position="91"/>
    </location>
</feature>
<keyword evidence="3 6" id="KW-1133">Transmembrane helix</keyword>
<evidence type="ECO:0000256" key="4">
    <source>
        <dbReference type="ARBA" id="ARBA00023136"/>
    </source>
</evidence>
<evidence type="ECO:0000256" key="5">
    <source>
        <dbReference type="ARBA" id="ARBA00023180"/>
    </source>
</evidence>
<evidence type="ECO:0000256" key="1">
    <source>
        <dbReference type="ARBA" id="ARBA00004141"/>
    </source>
</evidence>
<evidence type="ECO:0000256" key="3">
    <source>
        <dbReference type="ARBA" id="ARBA00022989"/>
    </source>
</evidence>
<dbReference type="InterPro" id="IPR020846">
    <property type="entry name" value="MFS_dom"/>
</dbReference>
<dbReference type="InParanoid" id="B4K6F0"/>
<evidence type="ECO:0000313" key="9">
    <source>
        <dbReference type="Proteomes" id="UP000009192"/>
    </source>
</evidence>
<feature type="transmembrane region" description="Helical" evidence="6">
    <location>
        <begin position="103"/>
        <end position="123"/>
    </location>
</feature>
<dbReference type="Pfam" id="PF00083">
    <property type="entry name" value="Sugar_tr"/>
    <property type="match status" value="1"/>
</dbReference>
<dbReference type="PANTHER" id="PTHR48021">
    <property type="match status" value="1"/>
</dbReference>
<feature type="transmembrane region" description="Helical" evidence="6">
    <location>
        <begin position="422"/>
        <end position="442"/>
    </location>
</feature>
<dbReference type="Gene3D" id="1.20.1250.20">
    <property type="entry name" value="MFS general substrate transporter like domains"/>
    <property type="match status" value="1"/>
</dbReference>
<feature type="transmembrane region" description="Helical" evidence="6">
    <location>
        <begin position="328"/>
        <end position="350"/>
    </location>
</feature>
<dbReference type="InterPro" id="IPR036259">
    <property type="entry name" value="MFS_trans_sf"/>
</dbReference>